<sequence>ELYQEMGIQSQTQRHAHVKQHKDVAIMLSHLTSNTVFDFSQDAAIETKVKDLYRAGLSKLAGPNGGHAKHLARHRLSLRNR</sequence>
<keyword evidence="2" id="KW-1185">Reference proteome</keyword>
<dbReference type="Proteomes" id="UP001221142">
    <property type="component" value="Unassembled WGS sequence"/>
</dbReference>
<comment type="caution">
    <text evidence="1">The sequence shown here is derived from an EMBL/GenBank/DDBJ whole genome shotgun (WGS) entry which is preliminary data.</text>
</comment>
<name>A0AAD7B460_9AGAR</name>
<evidence type="ECO:0000313" key="1">
    <source>
        <dbReference type="EMBL" id="KAJ7609514.1"/>
    </source>
</evidence>
<protein>
    <submittedName>
        <fullName evidence="1">Uncharacterized protein</fullName>
    </submittedName>
</protein>
<organism evidence="1 2">
    <name type="scientific">Roridomyces roridus</name>
    <dbReference type="NCBI Taxonomy" id="1738132"/>
    <lineage>
        <taxon>Eukaryota</taxon>
        <taxon>Fungi</taxon>
        <taxon>Dikarya</taxon>
        <taxon>Basidiomycota</taxon>
        <taxon>Agaricomycotina</taxon>
        <taxon>Agaricomycetes</taxon>
        <taxon>Agaricomycetidae</taxon>
        <taxon>Agaricales</taxon>
        <taxon>Marasmiineae</taxon>
        <taxon>Mycenaceae</taxon>
        <taxon>Roridomyces</taxon>
    </lineage>
</organism>
<dbReference type="AlphaFoldDB" id="A0AAD7B460"/>
<feature type="non-terminal residue" evidence="1">
    <location>
        <position position="81"/>
    </location>
</feature>
<proteinExistence type="predicted"/>
<accession>A0AAD7B460</accession>
<evidence type="ECO:0000313" key="2">
    <source>
        <dbReference type="Proteomes" id="UP001221142"/>
    </source>
</evidence>
<dbReference type="EMBL" id="JARKIF010000040">
    <property type="protein sequence ID" value="KAJ7609514.1"/>
    <property type="molecule type" value="Genomic_DNA"/>
</dbReference>
<feature type="non-terminal residue" evidence="1">
    <location>
        <position position="1"/>
    </location>
</feature>
<reference evidence="1" key="1">
    <citation type="submission" date="2023-03" db="EMBL/GenBank/DDBJ databases">
        <title>Massive genome expansion in bonnet fungi (Mycena s.s.) driven by repeated elements and novel gene families across ecological guilds.</title>
        <authorList>
            <consortium name="Lawrence Berkeley National Laboratory"/>
            <person name="Harder C.B."/>
            <person name="Miyauchi S."/>
            <person name="Viragh M."/>
            <person name="Kuo A."/>
            <person name="Thoen E."/>
            <person name="Andreopoulos B."/>
            <person name="Lu D."/>
            <person name="Skrede I."/>
            <person name="Drula E."/>
            <person name="Henrissat B."/>
            <person name="Morin E."/>
            <person name="Kohler A."/>
            <person name="Barry K."/>
            <person name="LaButti K."/>
            <person name="Morin E."/>
            <person name="Salamov A."/>
            <person name="Lipzen A."/>
            <person name="Mereny Z."/>
            <person name="Hegedus B."/>
            <person name="Baldrian P."/>
            <person name="Stursova M."/>
            <person name="Weitz H."/>
            <person name="Taylor A."/>
            <person name="Grigoriev I.V."/>
            <person name="Nagy L.G."/>
            <person name="Martin F."/>
            <person name="Kauserud H."/>
        </authorList>
    </citation>
    <scope>NUCLEOTIDE SEQUENCE</scope>
    <source>
        <strain evidence="1">9284</strain>
    </source>
</reference>
<gene>
    <name evidence="1" type="ORF">FB45DRAFT_712629</name>
</gene>